<evidence type="ECO:0000256" key="1">
    <source>
        <dbReference type="SAM" id="MobiDB-lite"/>
    </source>
</evidence>
<reference evidence="2" key="1">
    <citation type="submission" date="2022-01" db="EMBL/GenBank/DDBJ databases">
        <authorList>
            <person name="King R."/>
        </authorList>
    </citation>
    <scope>NUCLEOTIDE SEQUENCE</scope>
</reference>
<dbReference type="Proteomes" id="UP001153636">
    <property type="component" value="Chromosome 3"/>
</dbReference>
<accession>A0A9P0CXZ6</accession>
<feature type="region of interest" description="Disordered" evidence="1">
    <location>
        <begin position="71"/>
        <end position="91"/>
    </location>
</feature>
<organism evidence="2 3">
    <name type="scientific">Psylliodes chrysocephalus</name>
    <dbReference type="NCBI Taxonomy" id="3402493"/>
    <lineage>
        <taxon>Eukaryota</taxon>
        <taxon>Metazoa</taxon>
        <taxon>Ecdysozoa</taxon>
        <taxon>Arthropoda</taxon>
        <taxon>Hexapoda</taxon>
        <taxon>Insecta</taxon>
        <taxon>Pterygota</taxon>
        <taxon>Neoptera</taxon>
        <taxon>Endopterygota</taxon>
        <taxon>Coleoptera</taxon>
        <taxon>Polyphaga</taxon>
        <taxon>Cucujiformia</taxon>
        <taxon>Chrysomeloidea</taxon>
        <taxon>Chrysomelidae</taxon>
        <taxon>Galerucinae</taxon>
        <taxon>Alticini</taxon>
        <taxon>Psylliodes</taxon>
    </lineage>
</organism>
<dbReference type="EMBL" id="OV651815">
    <property type="protein sequence ID" value="CAH1108345.1"/>
    <property type="molecule type" value="Genomic_DNA"/>
</dbReference>
<gene>
    <name evidence="2" type="ORF">PSYICH_LOCUS9050</name>
</gene>
<sequence length="208" mass="22939">MEGEPKKIKENPITGCQKEIMVEYIGSKKEMYTGKLMATYTKEKMIANWKELSNLLNCVPGDMGGFKKNQKAKFAGQKKHSEGTGGGPPIHCSSTNGLEAKLLQIITPVAISGNEIITESATFFTMPDVASTSLDVTNILICKEMVNLKKNYKKQKLEILTRNSENKENFYRNQIAAFNVIGNAATNIASALMQIAENVAIIKDRLTT</sequence>
<dbReference type="OrthoDB" id="7543230at2759"/>
<keyword evidence="3" id="KW-1185">Reference proteome</keyword>
<protein>
    <submittedName>
        <fullName evidence="2">Uncharacterized protein</fullName>
    </submittedName>
</protein>
<proteinExistence type="predicted"/>
<dbReference type="AlphaFoldDB" id="A0A9P0CXZ6"/>
<name>A0A9P0CXZ6_9CUCU</name>
<evidence type="ECO:0000313" key="3">
    <source>
        <dbReference type="Proteomes" id="UP001153636"/>
    </source>
</evidence>
<evidence type="ECO:0000313" key="2">
    <source>
        <dbReference type="EMBL" id="CAH1108345.1"/>
    </source>
</evidence>